<accession>A0A1L9SXZ7</accession>
<dbReference type="GeneID" id="63764581"/>
<reference evidence="3" key="1">
    <citation type="journal article" date="2017" name="Genome Biol.">
        <title>Comparative genomics reveals high biological diversity and specific adaptations in the industrially and medically important fungal genus Aspergillus.</title>
        <authorList>
            <person name="de Vries R.P."/>
            <person name="Riley R."/>
            <person name="Wiebenga A."/>
            <person name="Aguilar-Osorio G."/>
            <person name="Amillis S."/>
            <person name="Uchima C.A."/>
            <person name="Anderluh G."/>
            <person name="Asadollahi M."/>
            <person name="Askin M."/>
            <person name="Barry K."/>
            <person name="Battaglia E."/>
            <person name="Bayram O."/>
            <person name="Benocci T."/>
            <person name="Braus-Stromeyer S.A."/>
            <person name="Caldana C."/>
            <person name="Canovas D."/>
            <person name="Cerqueira G.C."/>
            <person name="Chen F."/>
            <person name="Chen W."/>
            <person name="Choi C."/>
            <person name="Clum A."/>
            <person name="Dos Santos R.A."/>
            <person name="Damasio A.R."/>
            <person name="Diallinas G."/>
            <person name="Emri T."/>
            <person name="Fekete E."/>
            <person name="Flipphi M."/>
            <person name="Freyberg S."/>
            <person name="Gallo A."/>
            <person name="Gournas C."/>
            <person name="Habgood R."/>
            <person name="Hainaut M."/>
            <person name="Harispe M.L."/>
            <person name="Henrissat B."/>
            <person name="Hilden K.S."/>
            <person name="Hope R."/>
            <person name="Hossain A."/>
            <person name="Karabika E."/>
            <person name="Karaffa L."/>
            <person name="Karanyi Z."/>
            <person name="Krasevec N."/>
            <person name="Kuo A."/>
            <person name="Kusch H."/>
            <person name="LaButti K."/>
            <person name="Lagendijk E.L."/>
            <person name="Lapidus A."/>
            <person name="Levasseur A."/>
            <person name="Lindquist E."/>
            <person name="Lipzen A."/>
            <person name="Logrieco A.F."/>
            <person name="MacCabe A."/>
            <person name="Maekelae M.R."/>
            <person name="Malavazi I."/>
            <person name="Melin P."/>
            <person name="Meyer V."/>
            <person name="Mielnichuk N."/>
            <person name="Miskei M."/>
            <person name="Molnar A.P."/>
            <person name="Mule G."/>
            <person name="Ngan C.Y."/>
            <person name="Orejas M."/>
            <person name="Orosz E."/>
            <person name="Ouedraogo J.P."/>
            <person name="Overkamp K.M."/>
            <person name="Park H.-S."/>
            <person name="Perrone G."/>
            <person name="Piumi F."/>
            <person name="Punt P.J."/>
            <person name="Ram A.F."/>
            <person name="Ramon A."/>
            <person name="Rauscher S."/>
            <person name="Record E."/>
            <person name="Riano-Pachon D.M."/>
            <person name="Robert V."/>
            <person name="Roehrig J."/>
            <person name="Ruller R."/>
            <person name="Salamov A."/>
            <person name="Salih N.S."/>
            <person name="Samson R.A."/>
            <person name="Sandor E."/>
            <person name="Sanguinetti M."/>
            <person name="Schuetze T."/>
            <person name="Sepcic K."/>
            <person name="Shelest E."/>
            <person name="Sherlock G."/>
            <person name="Sophianopoulou V."/>
            <person name="Squina F.M."/>
            <person name="Sun H."/>
            <person name="Susca A."/>
            <person name="Todd R.B."/>
            <person name="Tsang A."/>
            <person name="Unkles S.E."/>
            <person name="van de Wiele N."/>
            <person name="van Rossen-Uffink D."/>
            <person name="Oliveira J.V."/>
            <person name="Vesth T.C."/>
            <person name="Visser J."/>
            <person name="Yu J.-H."/>
            <person name="Zhou M."/>
            <person name="Andersen M.R."/>
            <person name="Archer D.B."/>
            <person name="Baker S.E."/>
            <person name="Benoit I."/>
            <person name="Brakhage A.A."/>
            <person name="Braus G.H."/>
            <person name="Fischer R."/>
            <person name="Frisvad J.C."/>
            <person name="Goldman G.H."/>
            <person name="Houbraken J."/>
            <person name="Oakley B."/>
            <person name="Pocsi I."/>
            <person name="Scazzocchio C."/>
            <person name="Seiboth B."/>
            <person name="vanKuyk P.A."/>
            <person name="Wortman J."/>
            <person name="Dyer P.S."/>
            <person name="Grigoriev I.V."/>
        </authorList>
    </citation>
    <scope>NUCLEOTIDE SEQUENCE [LARGE SCALE GENOMIC DNA]</scope>
    <source>
        <strain evidence="3">CBS 593.65</strain>
    </source>
</reference>
<proteinExistence type="predicted"/>
<dbReference type="Proteomes" id="UP000184356">
    <property type="component" value="Unassembled WGS sequence"/>
</dbReference>
<dbReference type="EMBL" id="KV878606">
    <property type="protein sequence ID" value="OJJ52050.1"/>
    <property type="molecule type" value="Genomic_DNA"/>
</dbReference>
<dbReference type="RefSeq" id="XP_040695856.1">
    <property type="nucleotide sequence ID" value="XM_040848508.1"/>
</dbReference>
<name>A0A1L9SXZ7_9EURO</name>
<evidence type="ECO:0000256" key="1">
    <source>
        <dbReference type="SAM" id="MobiDB-lite"/>
    </source>
</evidence>
<protein>
    <submittedName>
        <fullName evidence="2">Uncharacterized protein</fullName>
    </submittedName>
</protein>
<keyword evidence="3" id="KW-1185">Reference proteome</keyword>
<dbReference type="AlphaFoldDB" id="A0A1L9SXZ7"/>
<gene>
    <name evidence="2" type="ORF">ASPSYDRAFT_52554</name>
</gene>
<evidence type="ECO:0000313" key="2">
    <source>
        <dbReference type="EMBL" id="OJJ52050.1"/>
    </source>
</evidence>
<sequence length="254" mass="28131">MASYRQDCRFVAFDPTVEARDGWLSDSSTLLSRPSAAHKFYKDDSLVEVSPQVDTGDSCSGRFSSQTMLSCFPSQHAASGRRPGTPSRTESDRYRLSEPPRIALSSSQLIQTPAAAVISTPHNHLVELPAPGHQPVTFLVVRIVDAYIGEDAVSYETVRSQPYEKCLTAEIYYRGEMMSKRLSYYDALSASGGLEALAVFFVSYNPTPFLPWEPGGFPNTVSSLFSGLRSKWVGLRGWFGGSKRRSIPAREDRR</sequence>
<feature type="region of interest" description="Disordered" evidence="1">
    <location>
        <begin position="74"/>
        <end position="96"/>
    </location>
</feature>
<dbReference type="VEuPathDB" id="FungiDB:ASPSYDRAFT_52554"/>
<organism evidence="2 3">
    <name type="scientific">Aspergillus sydowii CBS 593.65</name>
    <dbReference type="NCBI Taxonomy" id="1036612"/>
    <lineage>
        <taxon>Eukaryota</taxon>
        <taxon>Fungi</taxon>
        <taxon>Dikarya</taxon>
        <taxon>Ascomycota</taxon>
        <taxon>Pezizomycotina</taxon>
        <taxon>Eurotiomycetes</taxon>
        <taxon>Eurotiomycetidae</taxon>
        <taxon>Eurotiales</taxon>
        <taxon>Aspergillaceae</taxon>
        <taxon>Aspergillus</taxon>
        <taxon>Aspergillus subgen. Nidulantes</taxon>
    </lineage>
</organism>
<evidence type="ECO:0000313" key="3">
    <source>
        <dbReference type="Proteomes" id="UP000184356"/>
    </source>
</evidence>